<reference evidence="3 4" key="1">
    <citation type="submission" date="2019-09" db="EMBL/GenBank/DDBJ databases">
        <authorList>
            <person name="Ou C."/>
        </authorList>
    </citation>
    <scope>NUCLEOTIDE SEQUENCE [LARGE SCALE GENOMIC DNA]</scope>
    <source>
        <strain evidence="3">S2</strain>
        <tissue evidence="3">Leaf</tissue>
    </source>
</reference>
<keyword evidence="2" id="KW-0472">Membrane</keyword>
<proteinExistence type="predicted"/>
<dbReference type="PANTHER" id="PTHR11654">
    <property type="entry name" value="OLIGOPEPTIDE TRANSPORTER-RELATED"/>
    <property type="match status" value="1"/>
</dbReference>
<dbReference type="InterPro" id="IPR027417">
    <property type="entry name" value="P-loop_NTPase"/>
</dbReference>
<keyword evidence="2" id="KW-1133">Transmembrane helix</keyword>
<dbReference type="AlphaFoldDB" id="A0A5N5FKY4"/>
<dbReference type="EMBL" id="SMOL01000673">
    <property type="protein sequence ID" value="KAB2603848.1"/>
    <property type="molecule type" value="Genomic_DNA"/>
</dbReference>
<dbReference type="InterPro" id="IPR036259">
    <property type="entry name" value="MFS_trans_sf"/>
</dbReference>
<feature type="transmembrane region" description="Helical" evidence="2">
    <location>
        <begin position="262"/>
        <end position="281"/>
    </location>
</feature>
<evidence type="ECO:0000256" key="2">
    <source>
        <dbReference type="SAM" id="Phobius"/>
    </source>
</evidence>
<evidence type="ECO:0000256" key="1">
    <source>
        <dbReference type="SAM" id="MobiDB-lite"/>
    </source>
</evidence>
<sequence>MKVEKAPLESYAGIGGWDAQIQEIKEAVELPLTHPELYEDIGIRPPKGVILYGVPETGKISLARAVANSTLATFLRVVFSPKFSISPSHLNSQVEFTSHAKTEFANPSPSNFTHTANRWVSTQVSSRVQSLTTLQILLLHTESAIQSASTLISYPVPLQYELITRLSKPQVHIHFIKHLMAEVEEKGSEDDHTQDGTVDLKGYEVFERMAYFGIASNFVIYVTKKLHEGTVTSANNVTNWVDTVWMTPLLGAYIADAYLGRYWTFVIASAIYLVFAVLGIADSFVETAKIELFYDQAPEGVKSLGTSYFTASLGIGIWKIIKQRGRGWILDNLNVSHFDYYYLFWDALSTLNLLFFLLVAKYFVYNADATESKGDFAMETSPSKPSAQASTEASNA</sequence>
<dbReference type="Gene3D" id="3.40.50.300">
    <property type="entry name" value="P-loop containing nucleotide triphosphate hydrolases"/>
    <property type="match status" value="1"/>
</dbReference>
<gene>
    <name evidence="3" type="ORF">D8674_043066</name>
</gene>
<keyword evidence="4" id="KW-1185">Reference proteome</keyword>
<feature type="region of interest" description="Disordered" evidence="1">
    <location>
        <begin position="376"/>
        <end position="396"/>
    </location>
</feature>
<comment type="caution">
    <text evidence="3">The sequence shown here is derived from an EMBL/GenBank/DDBJ whole genome shotgun (WGS) entry which is preliminary data.</text>
</comment>
<accession>A0A5N5FKY4</accession>
<reference evidence="3 4" key="2">
    <citation type="submission" date="2019-11" db="EMBL/GenBank/DDBJ databases">
        <title>A de novo genome assembly of a pear dwarfing rootstock.</title>
        <authorList>
            <person name="Wang F."/>
            <person name="Wang J."/>
            <person name="Li S."/>
            <person name="Zhang Y."/>
            <person name="Fang M."/>
            <person name="Ma L."/>
            <person name="Zhao Y."/>
            <person name="Jiang S."/>
        </authorList>
    </citation>
    <scope>NUCLEOTIDE SEQUENCE [LARGE SCALE GENOMIC DNA]</scope>
    <source>
        <strain evidence="3">S2</strain>
        <tissue evidence="3">Leaf</tissue>
    </source>
</reference>
<keyword evidence="2" id="KW-0812">Transmembrane</keyword>
<protein>
    <submittedName>
        <fullName evidence="3">Protein NRT1/ PTR FAMILY 5.2-like</fullName>
    </submittedName>
</protein>
<feature type="compositionally biased region" description="Polar residues" evidence="1">
    <location>
        <begin position="380"/>
        <end position="396"/>
    </location>
</feature>
<evidence type="ECO:0000313" key="4">
    <source>
        <dbReference type="Proteomes" id="UP000327157"/>
    </source>
</evidence>
<feature type="transmembrane region" description="Helical" evidence="2">
    <location>
        <begin position="342"/>
        <end position="364"/>
    </location>
</feature>
<name>A0A5N5FKY4_9ROSA</name>
<dbReference type="OrthoDB" id="1898501at2759"/>
<organism evidence="3 4">
    <name type="scientific">Pyrus ussuriensis x Pyrus communis</name>
    <dbReference type="NCBI Taxonomy" id="2448454"/>
    <lineage>
        <taxon>Eukaryota</taxon>
        <taxon>Viridiplantae</taxon>
        <taxon>Streptophyta</taxon>
        <taxon>Embryophyta</taxon>
        <taxon>Tracheophyta</taxon>
        <taxon>Spermatophyta</taxon>
        <taxon>Magnoliopsida</taxon>
        <taxon>eudicotyledons</taxon>
        <taxon>Gunneridae</taxon>
        <taxon>Pentapetalae</taxon>
        <taxon>rosids</taxon>
        <taxon>fabids</taxon>
        <taxon>Rosales</taxon>
        <taxon>Rosaceae</taxon>
        <taxon>Amygdaloideae</taxon>
        <taxon>Maleae</taxon>
        <taxon>Pyrus</taxon>
    </lineage>
</organism>
<dbReference type="SUPFAM" id="SSF52540">
    <property type="entry name" value="P-loop containing nucleoside triphosphate hydrolases"/>
    <property type="match status" value="1"/>
</dbReference>
<dbReference type="Gene3D" id="1.20.1250.20">
    <property type="entry name" value="MFS general substrate transporter like domains"/>
    <property type="match status" value="2"/>
</dbReference>
<dbReference type="FunFam" id="3.40.50.300:FF:002861">
    <property type="entry name" value="Cell division control protein 48 homolog E"/>
    <property type="match status" value="1"/>
</dbReference>
<evidence type="ECO:0000313" key="3">
    <source>
        <dbReference type="EMBL" id="KAB2603848.1"/>
    </source>
</evidence>
<dbReference type="Proteomes" id="UP000327157">
    <property type="component" value="Unassembled WGS sequence"/>
</dbReference>